<keyword evidence="4" id="KW-1003">Cell membrane</keyword>
<evidence type="ECO:0000256" key="9">
    <source>
        <dbReference type="SAM" id="Phobius"/>
    </source>
</evidence>
<evidence type="ECO:0000313" key="10">
    <source>
        <dbReference type="EMBL" id="MCL6698043.1"/>
    </source>
</evidence>
<accession>A0ABT0RSQ4</accession>
<feature type="transmembrane region" description="Helical" evidence="9">
    <location>
        <begin position="181"/>
        <end position="205"/>
    </location>
</feature>
<evidence type="ECO:0000256" key="7">
    <source>
        <dbReference type="ARBA" id="ARBA00023136"/>
    </source>
</evidence>
<feature type="transmembrane region" description="Helical" evidence="9">
    <location>
        <begin position="322"/>
        <end position="341"/>
    </location>
</feature>
<dbReference type="Pfam" id="PF13520">
    <property type="entry name" value="AA_permease_2"/>
    <property type="match status" value="1"/>
</dbReference>
<feature type="transmembrane region" description="Helical" evidence="9">
    <location>
        <begin position="149"/>
        <end position="169"/>
    </location>
</feature>
<feature type="transmembrane region" description="Helical" evidence="9">
    <location>
        <begin position="347"/>
        <end position="370"/>
    </location>
</feature>
<evidence type="ECO:0000313" key="11">
    <source>
        <dbReference type="Proteomes" id="UP001203410"/>
    </source>
</evidence>
<evidence type="ECO:0000256" key="1">
    <source>
        <dbReference type="ARBA" id="ARBA00004651"/>
    </source>
</evidence>
<comment type="function">
    <text evidence="8">Major component of the acid-resistance (AR) system allowing enteric pathogens to survive the acidic environment in the stomach. Exchanges extracellular arginine for its intracellular decarboxylation product agmatine (Agm) thereby expelling intracellular protons. Probably undergoes several conformational states in order to translocate the substrate across the membrane; keeps the substrate accessible to only 1 side of the membrane at a time by opening and closing 3 membrane-internal gates.</text>
</comment>
<keyword evidence="6 9" id="KW-1133">Transmembrane helix</keyword>
<keyword evidence="11" id="KW-1185">Reference proteome</keyword>
<name>A0ABT0RSQ4_9SPHN</name>
<dbReference type="Gene3D" id="1.20.1740.10">
    <property type="entry name" value="Amino acid/polyamine transporter I"/>
    <property type="match status" value="1"/>
</dbReference>
<dbReference type="RefSeq" id="WP_249903388.1">
    <property type="nucleotide sequence ID" value="NZ_JAMGBA010000001.1"/>
</dbReference>
<dbReference type="PIRSF" id="PIRSF006060">
    <property type="entry name" value="AA_transporter"/>
    <property type="match status" value="1"/>
</dbReference>
<feature type="transmembrane region" description="Helical" evidence="9">
    <location>
        <begin position="377"/>
        <end position="395"/>
    </location>
</feature>
<protein>
    <recommendedName>
        <fullName evidence="3">Arginine/agmatine antiporter</fullName>
    </recommendedName>
</protein>
<dbReference type="Proteomes" id="UP001203410">
    <property type="component" value="Unassembled WGS sequence"/>
</dbReference>
<reference evidence="10 11" key="1">
    <citation type="submission" date="2022-05" db="EMBL/GenBank/DDBJ databases">
        <authorList>
            <person name="Jo J.-H."/>
            <person name="Im W.-T."/>
        </authorList>
    </citation>
    <scope>NUCLEOTIDE SEQUENCE [LARGE SCALE GENOMIC DNA]</scope>
    <source>
        <strain evidence="10 11">NSE70-1</strain>
    </source>
</reference>
<proteinExistence type="inferred from homology"/>
<gene>
    <name evidence="10" type="ORF">LZ496_04485</name>
</gene>
<comment type="subcellular location">
    <subcellularLocation>
        <location evidence="1">Cell membrane</location>
        <topology evidence="1">Multi-pass membrane protein</topology>
    </subcellularLocation>
</comment>
<feature type="transmembrane region" description="Helical" evidence="9">
    <location>
        <begin position="85"/>
        <end position="111"/>
    </location>
</feature>
<keyword evidence="7 9" id="KW-0472">Membrane</keyword>
<dbReference type="InterPro" id="IPR002293">
    <property type="entry name" value="AA/rel_permease1"/>
</dbReference>
<feature type="transmembrane region" description="Helical" evidence="9">
    <location>
        <begin position="123"/>
        <end position="142"/>
    </location>
</feature>
<evidence type="ECO:0000256" key="6">
    <source>
        <dbReference type="ARBA" id="ARBA00022989"/>
    </source>
</evidence>
<comment type="similarity">
    <text evidence="2">Belongs to the amino acid-polyamine-organocation (APC) superfamily. Basic amino acid/polyamine antiporter (APA) (TC 2.A.3.2) family.</text>
</comment>
<dbReference type="EMBL" id="JAMGBA010000001">
    <property type="protein sequence ID" value="MCL6698043.1"/>
    <property type="molecule type" value="Genomic_DNA"/>
</dbReference>
<evidence type="ECO:0000256" key="2">
    <source>
        <dbReference type="ARBA" id="ARBA00008220"/>
    </source>
</evidence>
<dbReference type="InterPro" id="IPR050367">
    <property type="entry name" value="APC_superfamily"/>
</dbReference>
<dbReference type="PANTHER" id="PTHR42770:SF18">
    <property type="entry name" value="ARGININE_AGMATINE ANTIPORTER"/>
    <property type="match status" value="1"/>
</dbReference>
<feature type="transmembrane region" description="Helical" evidence="9">
    <location>
        <begin position="44"/>
        <end position="64"/>
    </location>
</feature>
<keyword evidence="5 9" id="KW-0812">Transmembrane</keyword>
<feature type="transmembrane region" description="Helical" evidence="9">
    <location>
        <begin position="12"/>
        <end position="32"/>
    </location>
</feature>
<feature type="transmembrane region" description="Helical" evidence="9">
    <location>
        <begin position="401"/>
        <end position="419"/>
    </location>
</feature>
<organism evidence="10 11">
    <name type="scientific">Sphingomonas caseinilyticus</name>
    <dbReference type="NCBI Taxonomy" id="2908205"/>
    <lineage>
        <taxon>Bacteria</taxon>
        <taxon>Pseudomonadati</taxon>
        <taxon>Pseudomonadota</taxon>
        <taxon>Alphaproteobacteria</taxon>
        <taxon>Sphingomonadales</taxon>
        <taxon>Sphingomonadaceae</taxon>
        <taxon>Sphingomonas</taxon>
    </lineage>
</organism>
<feature type="transmembrane region" description="Helical" evidence="9">
    <location>
        <begin position="268"/>
        <end position="292"/>
    </location>
</feature>
<sequence length="440" mass="45233">MMNDAGEKQLIGYWMTWALVVGTIIGAAIFMLPVALAPLGRNALIGWIVSGVGVLCIVYALAQVSKFSGEGIQANIEREFGQTTGFLVAWAFWVSNWAAQASVAIGVASALSFIGPQFGGPHLVLPVAIGCVLILTAINATGVRSAGGLSLVTVAIKILPLLAVIWLFMERGASGGEYEPFAPMPVSFGNIATATALTFFALTGFETATTPVGKVRDAGRTVPRALLGGTAFVVLLYIAAGTSILMLLPADLAANSPAPFADALVARWGHGVAVVAAIAIAISAIGCLNGLILGTGELGYSMGLRGDLPARMAHTRGANTPVFSQLVAAGLTILLLVANSSRATVNLYTFVVLLSTAALIPVYSIGAFAAWKSSTAIGARSIIIVALLFIAFATYGIGLEAGLWCLVLLAAGLVIRTAMRRLNSRASSPAQVAAPASPPE</sequence>
<comment type="caution">
    <text evidence="10">The sequence shown here is derived from an EMBL/GenBank/DDBJ whole genome shotgun (WGS) entry which is preliminary data.</text>
</comment>
<evidence type="ECO:0000256" key="8">
    <source>
        <dbReference type="ARBA" id="ARBA00045636"/>
    </source>
</evidence>
<evidence type="ECO:0000256" key="5">
    <source>
        <dbReference type="ARBA" id="ARBA00022692"/>
    </source>
</evidence>
<evidence type="ECO:0000256" key="4">
    <source>
        <dbReference type="ARBA" id="ARBA00022475"/>
    </source>
</evidence>
<feature type="transmembrane region" description="Helical" evidence="9">
    <location>
        <begin position="226"/>
        <end position="248"/>
    </location>
</feature>
<evidence type="ECO:0000256" key="3">
    <source>
        <dbReference type="ARBA" id="ARBA00021069"/>
    </source>
</evidence>
<dbReference type="PANTHER" id="PTHR42770">
    <property type="entry name" value="AMINO ACID TRANSPORTER-RELATED"/>
    <property type="match status" value="1"/>
</dbReference>